<dbReference type="Proteomes" id="UP000680714">
    <property type="component" value="Unassembled WGS sequence"/>
</dbReference>
<organism evidence="3 4">
    <name type="scientific">Magnetospirillum sulfuroxidans</name>
    <dbReference type="NCBI Taxonomy" id="611300"/>
    <lineage>
        <taxon>Bacteria</taxon>
        <taxon>Pseudomonadati</taxon>
        <taxon>Pseudomonadota</taxon>
        <taxon>Alphaproteobacteria</taxon>
        <taxon>Rhodospirillales</taxon>
        <taxon>Rhodospirillaceae</taxon>
        <taxon>Magnetospirillum</taxon>
    </lineage>
</organism>
<proteinExistence type="predicted"/>
<sequence>MFGCACMFRHKKTGYYWFRRAVPKRFRSIIGKTEITKSLGTKNYEDAKRANRRVADEVDALFEQAKGKLAASAAAPAQNLAPTPGRLEWDDPSFTATDAERIAQQWLTAFVARDKAIRDGEDVKSEGLWALQALDVAQQPDALRTALRLNQRYIATPIVARLIEAHGLNFFVEGPAGQRLSTAVLRAMIKAAEVTHERHQGNWDTPLQIATSQQPSAPSPAQAGAAASSISTVTVTVSRVLEDYLTEARLPPETERYWRKSISLLLELNDLHQSTPIAAVTKQHVATLKRELMKLSARRQAKEFKGLTAKQIIAKFGDDPKYKKLDEKSVNMRIDAIRAVFSSAVRSDIVATNPAALMSIKNTKRVKAKPRLPFDQADLETIFSQPMFNDPAHNGKGGSGFP</sequence>
<evidence type="ECO:0000256" key="1">
    <source>
        <dbReference type="ARBA" id="ARBA00023125"/>
    </source>
</evidence>
<evidence type="ECO:0000313" key="4">
    <source>
        <dbReference type="Proteomes" id="UP000680714"/>
    </source>
</evidence>
<comment type="caution">
    <text evidence="3">The sequence shown here is derived from an EMBL/GenBank/DDBJ whole genome shotgun (WGS) entry which is preliminary data.</text>
</comment>
<name>A0ABS5IE34_9PROT</name>
<accession>A0ABS5IE34</accession>
<dbReference type="RefSeq" id="WP_211549701.1">
    <property type="nucleotide sequence ID" value="NZ_JAGTUF010000013.1"/>
</dbReference>
<dbReference type="Gene3D" id="1.10.150.130">
    <property type="match status" value="1"/>
</dbReference>
<dbReference type="EMBL" id="JAGTUF010000013">
    <property type="protein sequence ID" value="MBR9972686.1"/>
    <property type="molecule type" value="Genomic_DNA"/>
</dbReference>
<evidence type="ECO:0000313" key="3">
    <source>
        <dbReference type="EMBL" id="MBR9972686.1"/>
    </source>
</evidence>
<keyword evidence="4" id="KW-1185">Reference proteome</keyword>
<evidence type="ECO:0000259" key="2">
    <source>
        <dbReference type="Pfam" id="PF20172"/>
    </source>
</evidence>
<dbReference type="SUPFAM" id="SSF56349">
    <property type="entry name" value="DNA breaking-rejoining enzymes"/>
    <property type="match status" value="1"/>
</dbReference>
<dbReference type="InterPro" id="IPR046668">
    <property type="entry name" value="DUF6538"/>
</dbReference>
<protein>
    <recommendedName>
        <fullName evidence="2">DUF6538 domain-containing protein</fullName>
    </recommendedName>
</protein>
<dbReference type="InterPro" id="IPR010998">
    <property type="entry name" value="Integrase_recombinase_N"/>
</dbReference>
<dbReference type="Pfam" id="PF20172">
    <property type="entry name" value="DUF6538"/>
    <property type="match status" value="1"/>
</dbReference>
<dbReference type="InterPro" id="IPR011010">
    <property type="entry name" value="DNA_brk_join_enz"/>
</dbReference>
<reference evidence="3 4" key="1">
    <citation type="submission" date="2021-04" db="EMBL/GenBank/DDBJ databases">
        <title>Magnetospirillum sulfuroxidans sp. nov., a facultative chemolithoautotrophic sulfur-oxidizing alphaproteobacterium isolated from freshwater sediment and proposals for Paramagetospirillum gen. nov., and Magnetospirillaceae fam. nov.</title>
        <authorList>
            <person name="Koziaeva V."/>
            <person name="Geelhoed J.S."/>
            <person name="Sorokin D.Y."/>
            <person name="Grouzdev D.S."/>
        </authorList>
    </citation>
    <scope>NUCLEOTIDE SEQUENCE [LARGE SCALE GENOMIC DNA]</scope>
    <source>
        <strain evidence="3 4">J10</strain>
    </source>
</reference>
<feature type="domain" description="DUF6538" evidence="2">
    <location>
        <begin position="10"/>
        <end position="66"/>
    </location>
</feature>
<gene>
    <name evidence="3" type="ORF">KEC16_13255</name>
</gene>
<keyword evidence="1" id="KW-0238">DNA-binding</keyword>